<dbReference type="Pfam" id="PF00753">
    <property type="entry name" value="Lactamase_B"/>
    <property type="match status" value="1"/>
</dbReference>
<evidence type="ECO:0000259" key="6">
    <source>
        <dbReference type="SMART" id="SM00849"/>
    </source>
</evidence>
<evidence type="ECO:0000313" key="7">
    <source>
        <dbReference type="EMBL" id="SPE26623.1"/>
    </source>
</evidence>
<dbReference type="AlphaFoldDB" id="A0A2N9LU20"/>
<dbReference type="EC" id="3.-.-.-" evidence="7"/>
<dbReference type="InterPro" id="IPR051453">
    <property type="entry name" value="MBL_Glyoxalase_II"/>
</dbReference>
<evidence type="ECO:0000313" key="8">
    <source>
        <dbReference type="Proteomes" id="UP000239735"/>
    </source>
</evidence>
<evidence type="ECO:0000256" key="2">
    <source>
        <dbReference type="ARBA" id="ARBA00022723"/>
    </source>
</evidence>
<name>A0A2N9LU20_9BACT</name>
<dbReference type="EMBL" id="OKRB01000114">
    <property type="protein sequence ID" value="SPE26623.1"/>
    <property type="molecule type" value="Genomic_DNA"/>
</dbReference>
<gene>
    <name evidence="7" type="primary">ycbL</name>
    <name evidence="7" type="ORF">SBA5_550046</name>
</gene>
<organism evidence="7 8">
    <name type="scientific">Candidatus Sulfuritelmatomonas gaucii</name>
    <dbReference type="NCBI Taxonomy" id="2043161"/>
    <lineage>
        <taxon>Bacteria</taxon>
        <taxon>Pseudomonadati</taxon>
        <taxon>Acidobacteriota</taxon>
        <taxon>Terriglobia</taxon>
        <taxon>Terriglobales</taxon>
        <taxon>Acidobacteriaceae</taxon>
        <taxon>Candidatus Sulfuritelmatomonas</taxon>
    </lineage>
</organism>
<feature type="region of interest" description="Disordered" evidence="5">
    <location>
        <begin position="189"/>
        <end position="211"/>
    </location>
</feature>
<dbReference type="SUPFAM" id="SSF56281">
    <property type="entry name" value="Metallo-hydrolase/oxidoreductase"/>
    <property type="match status" value="1"/>
</dbReference>
<dbReference type="OrthoDB" id="9802248at2"/>
<comment type="cofactor">
    <cofactor evidence="1">
        <name>Zn(2+)</name>
        <dbReference type="ChEBI" id="CHEBI:29105"/>
    </cofactor>
</comment>
<dbReference type="Proteomes" id="UP000239735">
    <property type="component" value="Unassembled WGS sequence"/>
</dbReference>
<dbReference type="PANTHER" id="PTHR46233">
    <property type="entry name" value="HYDROXYACYLGLUTATHIONE HYDROLASE GLOC"/>
    <property type="match status" value="1"/>
</dbReference>
<reference evidence="8" key="1">
    <citation type="submission" date="2018-02" db="EMBL/GenBank/DDBJ databases">
        <authorList>
            <person name="Hausmann B."/>
        </authorList>
    </citation>
    <scope>NUCLEOTIDE SEQUENCE [LARGE SCALE GENOMIC DNA]</scope>
    <source>
        <strain evidence="8">Peat soil MAG SbA5</strain>
    </source>
</reference>
<keyword evidence="4" id="KW-0862">Zinc</keyword>
<dbReference type="PANTHER" id="PTHR46233:SF3">
    <property type="entry name" value="HYDROXYACYLGLUTATHIONE HYDROLASE GLOC"/>
    <property type="match status" value="1"/>
</dbReference>
<keyword evidence="3 7" id="KW-0378">Hydrolase</keyword>
<proteinExistence type="predicted"/>
<dbReference type="Gene3D" id="3.60.15.10">
    <property type="entry name" value="Ribonuclease Z/Hydroxyacylglutathione hydrolase-like"/>
    <property type="match status" value="1"/>
</dbReference>
<evidence type="ECO:0000256" key="1">
    <source>
        <dbReference type="ARBA" id="ARBA00001947"/>
    </source>
</evidence>
<evidence type="ECO:0000256" key="3">
    <source>
        <dbReference type="ARBA" id="ARBA00022801"/>
    </source>
</evidence>
<evidence type="ECO:0000256" key="5">
    <source>
        <dbReference type="SAM" id="MobiDB-lite"/>
    </source>
</evidence>
<dbReference type="SMART" id="SM00849">
    <property type="entry name" value="Lactamase_B"/>
    <property type="match status" value="1"/>
</dbReference>
<dbReference type="InterPro" id="IPR001279">
    <property type="entry name" value="Metallo-B-lactamas"/>
</dbReference>
<protein>
    <submittedName>
        <fullName evidence="7">Putative enzyme</fullName>
        <ecNumber evidence="7">3.-.-.-</ecNumber>
    </submittedName>
</protein>
<feature type="domain" description="Metallo-beta-lactamase" evidence="6">
    <location>
        <begin position="12"/>
        <end position="191"/>
    </location>
</feature>
<accession>A0A2N9LU20</accession>
<sequence length="211" mass="22688">MILESFPVGPLACNCTILGDEEAREAIVIDPGDEVSRIHRRLTELGLKLKQILVTHAHIDHVGGALKLKGLTGAPIFLNESDLPQLKMMEAQAAWLGVQTPETAPPDANLKDGQVVGLERYPAQVLHTPGHTQGSVCLHFVPLKLLIAGDTLFAGSIGRTDLPGGDFDQIIDSLHSRILALPDETRVLPGHGPATTVGEERNSNPFLQTQQ</sequence>
<keyword evidence="2" id="KW-0479">Metal-binding</keyword>
<dbReference type="GO" id="GO:0016787">
    <property type="term" value="F:hydrolase activity"/>
    <property type="evidence" value="ECO:0007669"/>
    <property type="project" value="UniProtKB-KW"/>
</dbReference>
<evidence type="ECO:0000256" key="4">
    <source>
        <dbReference type="ARBA" id="ARBA00022833"/>
    </source>
</evidence>
<dbReference type="InterPro" id="IPR036866">
    <property type="entry name" value="RibonucZ/Hydroxyglut_hydro"/>
</dbReference>
<dbReference type="GO" id="GO:0046872">
    <property type="term" value="F:metal ion binding"/>
    <property type="evidence" value="ECO:0007669"/>
    <property type="project" value="UniProtKB-KW"/>
</dbReference>